<accession>A0A537IZS0</accession>
<evidence type="ECO:0000313" key="4">
    <source>
        <dbReference type="EMBL" id="TMI76798.1"/>
    </source>
</evidence>
<dbReference type="SUPFAM" id="SSF159774">
    <property type="entry name" value="YerB-like"/>
    <property type="match status" value="1"/>
</dbReference>
<dbReference type="PROSITE" id="PS51257">
    <property type="entry name" value="PROKAR_LIPOPROTEIN"/>
    <property type="match status" value="1"/>
</dbReference>
<feature type="signal peptide" evidence="1">
    <location>
        <begin position="1"/>
        <end position="20"/>
    </location>
</feature>
<evidence type="ECO:0000259" key="3">
    <source>
        <dbReference type="Pfam" id="PF17479"/>
    </source>
</evidence>
<organism evidence="4 5">
    <name type="scientific">Candidatus Segetimicrobium genomatis</name>
    <dbReference type="NCBI Taxonomy" id="2569760"/>
    <lineage>
        <taxon>Bacteria</taxon>
        <taxon>Bacillati</taxon>
        <taxon>Candidatus Sysuimicrobiota</taxon>
        <taxon>Candidatus Sysuimicrobiia</taxon>
        <taxon>Candidatus Sysuimicrobiales</taxon>
        <taxon>Candidatus Segetimicrobiaceae</taxon>
        <taxon>Candidatus Segetimicrobium</taxon>
    </lineage>
</organism>
<reference evidence="4 5" key="1">
    <citation type="journal article" date="2019" name="Nat. Microbiol.">
        <title>Mediterranean grassland soil C-N compound turnover is dependent on rainfall and depth, and is mediated by genomically divergent microorganisms.</title>
        <authorList>
            <person name="Diamond S."/>
            <person name="Andeer P.F."/>
            <person name="Li Z."/>
            <person name="Crits-Christoph A."/>
            <person name="Burstein D."/>
            <person name="Anantharaman K."/>
            <person name="Lane K.R."/>
            <person name="Thomas B.C."/>
            <person name="Pan C."/>
            <person name="Northen T.R."/>
            <person name="Banfield J.F."/>
        </authorList>
    </citation>
    <scope>NUCLEOTIDE SEQUENCE [LARGE SCALE GENOMIC DNA]</scope>
    <source>
        <strain evidence="4">NP_8</strain>
    </source>
</reference>
<dbReference type="InterPro" id="IPR035328">
    <property type="entry name" value="DUF3048_C"/>
</dbReference>
<dbReference type="AlphaFoldDB" id="A0A537IZS0"/>
<dbReference type="Gene3D" id="3.50.90.10">
    <property type="entry name" value="YerB-like"/>
    <property type="match status" value="1"/>
</dbReference>
<keyword evidence="1" id="KW-0732">Signal</keyword>
<feature type="domain" description="DUF3048" evidence="3">
    <location>
        <begin position="201"/>
        <end position="313"/>
    </location>
</feature>
<sequence>MGRMNIIRRIGIALILTLTAAGCARPQASVFRLAPLAVSWVRGSTAPQVPVCSWLGIVVDNAIPARPQWGLSEADVVYEVPTEAMITRFLALFCGDGPDTVGPVRSLRLQFLDIAGDYSATVAHAGSSESALAAVEEHAGPVINQFWNAGPFRRDPKRHRPHNVFASVALLRRYVKDTTPLGTRPWTTAELTPAATPMMIAIPYGRGYTSQFVFDPASGHYRRFSEGQRSVDVLTGHQIEVAAVIVLYARWWQVYEGPVLTSRTALTGGGRITVFAAGRRFDGTWRRPDSSQRTVFTDAEGRPIQLPPGRVWISVVPPERVVRVDYVGTEPLSR</sequence>
<dbReference type="Pfam" id="PF11258">
    <property type="entry name" value="DUF3048"/>
    <property type="match status" value="1"/>
</dbReference>
<dbReference type="Proteomes" id="UP000318834">
    <property type="component" value="Unassembled WGS sequence"/>
</dbReference>
<evidence type="ECO:0000256" key="1">
    <source>
        <dbReference type="SAM" id="SignalP"/>
    </source>
</evidence>
<gene>
    <name evidence="4" type="ORF">E6H05_01975</name>
</gene>
<comment type="caution">
    <text evidence="4">The sequence shown here is derived from an EMBL/GenBank/DDBJ whole genome shotgun (WGS) entry which is preliminary data.</text>
</comment>
<name>A0A537IZS0_9BACT</name>
<dbReference type="InterPro" id="IPR021416">
    <property type="entry name" value="DUF3048_N"/>
</dbReference>
<protein>
    <submittedName>
        <fullName evidence="4">DUF3048 domain-containing protein</fullName>
    </submittedName>
</protein>
<dbReference type="Pfam" id="PF17479">
    <property type="entry name" value="DUF3048_C"/>
    <property type="match status" value="1"/>
</dbReference>
<dbReference type="InterPro" id="IPR023158">
    <property type="entry name" value="YerB-like_sf"/>
</dbReference>
<feature type="domain" description="DUF3048" evidence="2">
    <location>
        <begin position="56"/>
        <end position="177"/>
    </location>
</feature>
<dbReference type="EMBL" id="VBAP01000009">
    <property type="protein sequence ID" value="TMI76798.1"/>
    <property type="molecule type" value="Genomic_DNA"/>
</dbReference>
<evidence type="ECO:0000259" key="2">
    <source>
        <dbReference type="Pfam" id="PF11258"/>
    </source>
</evidence>
<proteinExistence type="predicted"/>
<feature type="chain" id="PRO_5021798963" evidence="1">
    <location>
        <begin position="21"/>
        <end position="334"/>
    </location>
</feature>
<evidence type="ECO:0000313" key="5">
    <source>
        <dbReference type="Proteomes" id="UP000318834"/>
    </source>
</evidence>